<dbReference type="KEGG" id="nsm:JO391_19555"/>
<feature type="transmembrane region" description="Helical" evidence="2">
    <location>
        <begin position="29"/>
        <end position="49"/>
    </location>
</feature>
<keyword evidence="2" id="KW-1133">Transmembrane helix</keyword>
<evidence type="ECO:0000256" key="2">
    <source>
        <dbReference type="SAM" id="Phobius"/>
    </source>
</evidence>
<dbReference type="RefSeq" id="WP_220662073.1">
    <property type="nucleotide sequence ID" value="NZ_CP069370.1"/>
</dbReference>
<reference evidence="3" key="1">
    <citation type="submission" date="2021-02" db="EMBL/GenBank/DDBJ databases">
        <title>Rhodobacter shimadae sp. nov., an aerobic anoxygenic phototrophic bacterium isolated from a hot spring.</title>
        <authorList>
            <person name="Muramatsu S."/>
            <person name="Haruta S."/>
            <person name="Hirose S."/>
            <person name="Hanada S."/>
        </authorList>
    </citation>
    <scope>NUCLEOTIDE SEQUENCE</scope>
    <source>
        <strain evidence="3">N10</strain>
    </source>
</reference>
<evidence type="ECO:0000313" key="3">
    <source>
        <dbReference type="EMBL" id="QYZ69857.1"/>
    </source>
</evidence>
<keyword evidence="4" id="KW-1185">Reference proteome</keyword>
<evidence type="ECO:0000256" key="1">
    <source>
        <dbReference type="SAM" id="MobiDB-lite"/>
    </source>
</evidence>
<gene>
    <name evidence="3" type="ORF">JO391_19555</name>
</gene>
<dbReference type="AlphaFoldDB" id="A0A8G0ZTM8"/>
<proteinExistence type="predicted"/>
<organism evidence="3 4">
    <name type="scientific">Neotabrizicola shimadae</name>
    <dbReference type="NCBI Taxonomy" id="2807096"/>
    <lineage>
        <taxon>Bacteria</taxon>
        <taxon>Pseudomonadati</taxon>
        <taxon>Pseudomonadota</taxon>
        <taxon>Alphaproteobacteria</taxon>
        <taxon>Rhodobacterales</taxon>
        <taxon>Paracoccaceae</taxon>
        <taxon>Neotabrizicola</taxon>
    </lineage>
</organism>
<accession>A0A8G0ZTM8</accession>
<feature type="transmembrane region" description="Helical" evidence="2">
    <location>
        <begin position="70"/>
        <end position="95"/>
    </location>
</feature>
<dbReference type="Proteomes" id="UP000826300">
    <property type="component" value="Chromosome"/>
</dbReference>
<feature type="region of interest" description="Disordered" evidence="1">
    <location>
        <begin position="116"/>
        <end position="140"/>
    </location>
</feature>
<name>A0A8G0ZTM8_9RHOB</name>
<dbReference type="EMBL" id="CP069370">
    <property type="protein sequence ID" value="QYZ69857.1"/>
    <property type="molecule type" value="Genomic_DNA"/>
</dbReference>
<sequence length="140" mass="14959">MSTTGAEVHAAATDHLPFFLPGPDGSDGLMTFTIWFMVLAVFGVGILYLKLHALPEHMASSTKKLQMDIVAVLALLALFTHQNIFWVAALILAMIDFPDFGTPLKSMAGSLEKLAGRLPEPAPPALPDPQPAPQPQQAEG</sequence>
<protein>
    <submittedName>
        <fullName evidence="3">Uncharacterized protein</fullName>
    </submittedName>
</protein>
<feature type="compositionally biased region" description="Pro residues" evidence="1">
    <location>
        <begin position="120"/>
        <end position="134"/>
    </location>
</feature>
<keyword evidence="2" id="KW-0472">Membrane</keyword>
<evidence type="ECO:0000313" key="4">
    <source>
        <dbReference type="Proteomes" id="UP000826300"/>
    </source>
</evidence>
<keyword evidence="2" id="KW-0812">Transmembrane</keyword>